<evidence type="ECO:0000256" key="1">
    <source>
        <dbReference type="SAM" id="MobiDB-lite"/>
    </source>
</evidence>
<evidence type="ECO:0000313" key="3">
    <source>
        <dbReference type="Proteomes" id="UP000050525"/>
    </source>
</evidence>
<evidence type="ECO:0000313" key="2">
    <source>
        <dbReference type="EMBL" id="KYO20064.1"/>
    </source>
</evidence>
<reference evidence="2 3" key="1">
    <citation type="journal article" date="2012" name="Genome Biol.">
        <title>Sequencing three crocodilian genomes to illuminate the evolution of archosaurs and amniotes.</title>
        <authorList>
            <person name="St John J.A."/>
            <person name="Braun E.L."/>
            <person name="Isberg S.R."/>
            <person name="Miles L.G."/>
            <person name="Chong A.Y."/>
            <person name="Gongora J."/>
            <person name="Dalzell P."/>
            <person name="Moran C."/>
            <person name="Bed'hom B."/>
            <person name="Abzhanov A."/>
            <person name="Burgess S.C."/>
            <person name="Cooksey A.M."/>
            <person name="Castoe T.A."/>
            <person name="Crawford N.G."/>
            <person name="Densmore L.D."/>
            <person name="Drew J.C."/>
            <person name="Edwards S.V."/>
            <person name="Faircloth B.C."/>
            <person name="Fujita M.K."/>
            <person name="Greenwold M.J."/>
            <person name="Hoffmann F.G."/>
            <person name="Howard J.M."/>
            <person name="Iguchi T."/>
            <person name="Janes D.E."/>
            <person name="Khan S.Y."/>
            <person name="Kohno S."/>
            <person name="de Koning A.J."/>
            <person name="Lance S.L."/>
            <person name="McCarthy F.M."/>
            <person name="McCormack J.E."/>
            <person name="Merchant M.E."/>
            <person name="Peterson D.G."/>
            <person name="Pollock D.D."/>
            <person name="Pourmand N."/>
            <person name="Raney B.J."/>
            <person name="Roessler K.A."/>
            <person name="Sanford J.R."/>
            <person name="Sawyer R.H."/>
            <person name="Schmidt C.J."/>
            <person name="Triplett E.W."/>
            <person name="Tuberville T.D."/>
            <person name="Venegas-Anaya M."/>
            <person name="Howard J.T."/>
            <person name="Jarvis E.D."/>
            <person name="Guillette L.J.Jr."/>
            <person name="Glenn T.C."/>
            <person name="Green R.E."/>
            <person name="Ray D.A."/>
        </authorList>
    </citation>
    <scope>NUCLEOTIDE SEQUENCE [LARGE SCALE GENOMIC DNA]</scope>
    <source>
        <strain evidence="2">KSC_2009_1</strain>
    </source>
</reference>
<accession>A0A151M6B6</accession>
<feature type="region of interest" description="Disordered" evidence="1">
    <location>
        <begin position="37"/>
        <end position="58"/>
    </location>
</feature>
<name>A0A151M6B6_ALLMI</name>
<dbReference type="Proteomes" id="UP000050525">
    <property type="component" value="Unassembled WGS sequence"/>
</dbReference>
<sequence length="95" mass="10344">MEFIGGGVGKRSTQPREFDKMLNAPRLQRRAARLQCPDRGGRRRRREPGVCGAAGPRRPLLRPPAGIAIQGSAYNKPLAGLGPDSSINTKRLVEI</sequence>
<keyword evidence="3" id="KW-1185">Reference proteome</keyword>
<organism evidence="2 3">
    <name type="scientific">Alligator mississippiensis</name>
    <name type="common">American alligator</name>
    <dbReference type="NCBI Taxonomy" id="8496"/>
    <lineage>
        <taxon>Eukaryota</taxon>
        <taxon>Metazoa</taxon>
        <taxon>Chordata</taxon>
        <taxon>Craniata</taxon>
        <taxon>Vertebrata</taxon>
        <taxon>Euteleostomi</taxon>
        <taxon>Archelosauria</taxon>
        <taxon>Archosauria</taxon>
        <taxon>Crocodylia</taxon>
        <taxon>Alligatoridae</taxon>
        <taxon>Alligatorinae</taxon>
        <taxon>Alligator</taxon>
    </lineage>
</organism>
<proteinExistence type="predicted"/>
<comment type="caution">
    <text evidence="2">The sequence shown here is derived from an EMBL/GenBank/DDBJ whole genome shotgun (WGS) entry which is preliminary data.</text>
</comment>
<gene>
    <name evidence="2" type="ORF">Y1Q_0010655</name>
</gene>
<protein>
    <submittedName>
        <fullName evidence="2">Uncharacterized protein</fullName>
    </submittedName>
</protein>
<dbReference type="AlphaFoldDB" id="A0A151M6B6"/>
<dbReference type="EMBL" id="AKHW03006437">
    <property type="protein sequence ID" value="KYO20064.1"/>
    <property type="molecule type" value="Genomic_DNA"/>
</dbReference>